<dbReference type="EMBL" id="FJUY01000023">
    <property type="protein sequence ID" value="CZT24834.1"/>
    <property type="molecule type" value="Genomic_DNA"/>
</dbReference>
<comment type="similarity">
    <text evidence="2 7">Belongs to the NSE4 family.</text>
</comment>
<comment type="function">
    <text evidence="7">Component of the SMC5-SMC6 complex, that promotes sister chromatid alignment after DNA damage and facilitates double-stranded DNA breaks (DSBs) repair via homologous recombination between sister chromatids.</text>
</comment>
<dbReference type="RefSeq" id="XP_023631557.1">
    <property type="nucleotide sequence ID" value="XM_023775789.1"/>
</dbReference>
<keyword evidence="4 7" id="KW-0233">DNA recombination</keyword>
<dbReference type="PANTHER" id="PTHR16140:SF0">
    <property type="entry name" value="NON-STRUCTURAL MAINTENANCE OF CHROMOSOMES ELEMENT 4"/>
    <property type="match status" value="1"/>
</dbReference>
<feature type="domain" description="Nse4/EID protein Nse3/MAGE-binding" evidence="10">
    <location>
        <begin position="124"/>
        <end position="198"/>
    </location>
</feature>
<gene>
    <name evidence="11" type="ORF">RCC_10562</name>
</gene>
<reference evidence="11 12" key="1">
    <citation type="submission" date="2016-03" db="EMBL/GenBank/DDBJ databases">
        <authorList>
            <person name="Ploux O."/>
        </authorList>
    </citation>
    <scope>NUCLEOTIDE SEQUENCE [LARGE SCALE GENOMIC DNA]</scope>
    <source>
        <strain evidence="11 12">URUG2</strain>
    </source>
</reference>
<comment type="subcellular location">
    <subcellularLocation>
        <location evidence="1 7">Nucleus</location>
    </subcellularLocation>
</comment>
<dbReference type="GO" id="GO:0030915">
    <property type="term" value="C:Smc5-Smc6 complex"/>
    <property type="evidence" value="ECO:0007669"/>
    <property type="project" value="UniProtKB-UniRule"/>
</dbReference>
<evidence type="ECO:0000259" key="10">
    <source>
        <dbReference type="Pfam" id="PF15412"/>
    </source>
</evidence>
<dbReference type="InterPro" id="IPR014854">
    <property type="entry name" value="Nse4_C"/>
</dbReference>
<dbReference type="GO" id="GO:0006281">
    <property type="term" value="P:DNA repair"/>
    <property type="evidence" value="ECO:0007669"/>
    <property type="project" value="UniProtKB-UniRule"/>
</dbReference>
<dbReference type="Proteomes" id="UP000225277">
    <property type="component" value="Unassembled WGS sequence"/>
</dbReference>
<keyword evidence="6 7" id="KW-0539">Nucleus</keyword>
<dbReference type="GO" id="GO:0005634">
    <property type="term" value="C:nucleus"/>
    <property type="evidence" value="ECO:0007669"/>
    <property type="project" value="UniProtKB-SubCell"/>
</dbReference>
<name>A0A2D3VP64_9PEZI</name>
<proteinExistence type="inferred from homology"/>
<feature type="compositionally biased region" description="Basic and acidic residues" evidence="8">
    <location>
        <begin position="247"/>
        <end position="261"/>
    </location>
</feature>
<evidence type="ECO:0000259" key="9">
    <source>
        <dbReference type="Pfam" id="PF08743"/>
    </source>
</evidence>
<evidence type="ECO:0000256" key="6">
    <source>
        <dbReference type="ARBA" id="ARBA00023242"/>
    </source>
</evidence>
<evidence type="ECO:0000256" key="3">
    <source>
        <dbReference type="ARBA" id="ARBA00022763"/>
    </source>
</evidence>
<feature type="domain" description="Non-structural maintenance of chromosome element 4 C-terminal" evidence="9">
    <location>
        <begin position="324"/>
        <end position="417"/>
    </location>
</feature>
<feature type="compositionally biased region" description="Basic residues" evidence="8">
    <location>
        <begin position="70"/>
        <end position="82"/>
    </location>
</feature>
<feature type="compositionally biased region" description="Polar residues" evidence="8">
    <location>
        <begin position="12"/>
        <end position="25"/>
    </location>
</feature>
<dbReference type="InterPro" id="IPR027786">
    <property type="entry name" value="Nse4/EID"/>
</dbReference>
<evidence type="ECO:0000256" key="4">
    <source>
        <dbReference type="ARBA" id="ARBA00023172"/>
    </source>
</evidence>
<dbReference type="Pfam" id="PF15412">
    <property type="entry name" value="Nse4-Nse3_bdg"/>
    <property type="match status" value="1"/>
</dbReference>
<keyword evidence="3 7" id="KW-0227">DNA damage</keyword>
<evidence type="ECO:0000313" key="11">
    <source>
        <dbReference type="EMBL" id="CZT24834.1"/>
    </source>
</evidence>
<keyword evidence="5 7" id="KW-0234">DNA repair</keyword>
<evidence type="ECO:0000313" key="12">
    <source>
        <dbReference type="Proteomes" id="UP000225277"/>
    </source>
</evidence>
<dbReference type="STRING" id="112498.A0A2D3VP64"/>
<evidence type="ECO:0000256" key="8">
    <source>
        <dbReference type="SAM" id="MobiDB-lite"/>
    </source>
</evidence>
<dbReference type="AlphaFoldDB" id="A0A2D3VP64"/>
<dbReference type="PANTHER" id="PTHR16140">
    <property type="entry name" value="NON-STRUCTURAL MAINTENANCE OF CHROMOSOMES ELEMENT 4"/>
    <property type="match status" value="1"/>
</dbReference>
<evidence type="ECO:0000256" key="7">
    <source>
        <dbReference type="RuleBase" id="RU365071"/>
    </source>
</evidence>
<evidence type="ECO:0000256" key="2">
    <source>
        <dbReference type="ARBA" id="ARBA00008997"/>
    </source>
</evidence>
<dbReference type="InterPro" id="IPR029225">
    <property type="entry name" value="Nse4_Nse3-bd"/>
</dbReference>
<evidence type="ECO:0000256" key="1">
    <source>
        <dbReference type="ARBA" id="ARBA00004123"/>
    </source>
</evidence>
<dbReference type="GO" id="GO:0006310">
    <property type="term" value="P:DNA recombination"/>
    <property type="evidence" value="ECO:0007669"/>
    <property type="project" value="UniProtKB-UniRule"/>
</dbReference>
<protein>
    <recommendedName>
        <fullName evidence="7">Non-structural maintenance of chromosomes element 4</fullName>
    </recommendedName>
</protein>
<feature type="region of interest" description="Disordered" evidence="8">
    <location>
        <begin position="238"/>
        <end position="268"/>
    </location>
</feature>
<evidence type="ECO:0000256" key="5">
    <source>
        <dbReference type="ARBA" id="ARBA00023204"/>
    </source>
</evidence>
<sequence length="434" mass="48713">MEDSPPERASLPTPSSEDAAPSSTAQKRKRGFATQAEDVEDEDDDGEEDAESDDPEMKKFTRYYDPNQDRKKRQQVKRKSRKLDREIIETRDEIIRDPELLGQHIRRANHLYKHVKQTGDATVDAHIMVNLADALHKSTAQLINGDASTGVDVNEFLAKAISYMKNEGRVDASVSTQQERRTQARNAAVAAADDDDDDEDVQALDWELLGANACFPYNMRPACPSFLLGPLSVEKRVRAQTQRRARQNKDTSKEARPEALTREPGAAEDENTLTAICQRIHRHMNNHIDTAEKALERLQARGIEPDQKAFCKKYRITEEGGPGLFDYAINPWSFGETVENFFYISFLIKEGVVGVKTGADGLPSLLIVQQPEGENEGEESTAPARKKDAMKHQAVFSLDYETWQKLIEAFDITEPMIAHRGDDEATQAAGAWRA</sequence>
<organism evidence="11 12">
    <name type="scientific">Ramularia collo-cygni</name>
    <dbReference type="NCBI Taxonomy" id="112498"/>
    <lineage>
        <taxon>Eukaryota</taxon>
        <taxon>Fungi</taxon>
        <taxon>Dikarya</taxon>
        <taxon>Ascomycota</taxon>
        <taxon>Pezizomycotina</taxon>
        <taxon>Dothideomycetes</taxon>
        <taxon>Dothideomycetidae</taxon>
        <taxon>Mycosphaerellales</taxon>
        <taxon>Mycosphaerellaceae</taxon>
        <taxon>Ramularia</taxon>
    </lineage>
</organism>
<feature type="region of interest" description="Disordered" evidence="8">
    <location>
        <begin position="369"/>
        <end position="388"/>
    </location>
</feature>
<accession>A0A2D3VP64</accession>
<feature type="compositionally biased region" description="Acidic residues" evidence="8">
    <location>
        <begin position="37"/>
        <end position="54"/>
    </location>
</feature>
<comment type="subunit">
    <text evidence="7">Component of the SMC5-SMC6 complex.</text>
</comment>
<dbReference type="GeneID" id="35605603"/>
<feature type="region of interest" description="Disordered" evidence="8">
    <location>
        <begin position="1"/>
        <end position="82"/>
    </location>
</feature>
<keyword evidence="12" id="KW-1185">Reference proteome</keyword>
<dbReference type="OrthoDB" id="361242at2759"/>
<dbReference type="Pfam" id="PF08743">
    <property type="entry name" value="Nse4_C"/>
    <property type="match status" value="1"/>
</dbReference>